<comment type="caution">
    <text evidence="1">The sequence shown here is derived from an EMBL/GenBank/DDBJ whole genome shotgun (WGS) entry which is preliminary data.</text>
</comment>
<accession>A0AAP0M503</accession>
<name>A0AAP0M503_9ROSI</name>
<gene>
    <name evidence="1" type="ORF">WN944_013438</name>
</gene>
<dbReference type="EMBL" id="JBCGBO010000005">
    <property type="protein sequence ID" value="KAK9198254.1"/>
    <property type="molecule type" value="Genomic_DNA"/>
</dbReference>
<proteinExistence type="predicted"/>
<dbReference type="AlphaFoldDB" id="A0AAP0M503"/>
<keyword evidence="2" id="KW-1185">Reference proteome</keyword>
<protein>
    <submittedName>
        <fullName evidence="1">Uncharacterized protein</fullName>
    </submittedName>
</protein>
<reference evidence="1 2" key="1">
    <citation type="submission" date="2024-05" db="EMBL/GenBank/DDBJ databases">
        <title>Haplotype-resolved chromosome-level genome assembly of Huyou (Citrus changshanensis).</title>
        <authorList>
            <person name="Miao C."/>
            <person name="Chen W."/>
            <person name="Wu Y."/>
            <person name="Wang L."/>
            <person name="Zhao S."/>
            <person name="Grierson D."/>
            <person name="Xu C."/>
            <person name="Chen K."/>
        </authorList>
    </citation>
    <scope>NUCLEOTIDE SEQUENCE [LARGE SCALE GENOMIC DNA]</scope>
    <source>
        <strain evidence="1">01-14</strain>
        <tissue evidence="1">Leaf</tissue>
    </source>
</reference>
<dbReference type="Proteomes" id="UP001428341">
    <property type="component" value="Unassembled WGS sequence"/>
</dbReference>
<evidence type="ECO:0000313" key="2">
    <source>
        <dbReference type="Proteomes" id="UP001428341"/>
    </source>
</evidence>
<organism evidence="1 2">
    <name type="scientific">Citrus x changshan-huyou</name>
    <dbReference type="NCBI Taxonomy" id="2935761"/>
    <lineage>
        <taxon>Eukaryota</taxon>
        <taxon>Viridiplantae</taxon>
        <taxon>Streptophyta</taxon>
        <taxon>Embryophyta</taxon>
        <taxon>Tracheophyta</taxon>
        <taxon>Spermatophyta</taxon>
        <taxon>Magnoliopsida</taxon>
        <taxon>eudicotyledons</taxon>
        <taxon>Gunneridae</taxon>
        <taxon>Pentapetalae</taxon>
        <taxon>rosids</taxon>
        <taxon>malvids</taxon>
        <taxon>Sapindales</taxon>
        <taxon>Rutaceae</taxon>
        <taxon>Aurantioideae</taxon>
        <taxon>Citrus</taxon>
    </lineage>
</organism>
<evidence type="ECO:0000313" key="1">
    <source>
        <dbReference type="EMBL" id="KAK9198254.1"/>
    </source>
</evidence>
<sequence>MEAAQRKNVDDINRDEIFELFKEIRTVTNYRHDQAEAIGNLRRIIEEAPRFVEENCIAKMQQIEEANANIDELEAWAKHREMRERLRMNKIDARRKHFSCFATCTTAI</sequence>